<comment type="caution">
    <text evidence="1">The sequence shown here is derived from an EMBL/GenBank/DDBJ whole genome shotgun (WGS) entry which is preliminary data.</text>
</comment>
<sequence>MPPVKTTSSRPPAFPFNVRLRSSGHLPGEPCPAVDVHLSSTTADSITLSVRPYCHNNHYDSVHRQTLALIRALMLNMS</sequence>
<protein>
    <submittedName>
        <fullName evidence="1">Mechanosensitive ion channel family protein</fullName>
    </submittedName>
</protein>
<evidence type="ECO:0000313" key="1">
    <source>
        <dbReference type="EMBL" id="KPX88220.1"/>
    </source>
</evidence>
<organism evidence="1 2">
    <name type="scientific">Pseudomonas amygdali pv. mori</name>
    <dbReference type="NCBI Taxonomy" id="34065"/>
    <lineage>
        <taxon>Bacteria</taxon>
        <taxon>Pseudomonadati</taxon>
        <taxon>Pseudomonadota</taxon>
        <taxon>Gammaproteobacteria</taxon>
        <taxon>Pseudomonadales</taxon>
        <taxon>Pseudomonadaceae</taxon>
        <taxon>Pseudomonas</taxon>
        <taxon>Pseudomonas amygdali</taxon>
    </lineage>
</organism>
<dbReference type="Proteomes" id="UP000050420">
    <property type="component" value="Unassembled WGS sequence"/>
</dbReference>
<dbReference type="PATRIC" id="fig|34065.5.peg.6037"/>
<dbReference type="AlphaFoldDB" id="A0A0P9WY44"/>
<evidence type="ECO:0000313" key="2">
    <source>
        <dbReference type="Proteomes" id="UP000050420"/>
    </source>
</evidence>
<name>A0A0P9WY44_PSEA0</name>
<proteinExistence type="predicted"/>
<gene>
    <name evidence="1" type="ORF">ALO63_05538</name>
</gene>
<accession>A0A0P9WY44</accession>
<reference evidence="1 2" key="1">
    <citation type="submission" date="2015-09" db="EMBL/GenBank/DDBJ databases">
        <title>Genome announcement of multiple Pseudomonas syringae strains.</title>
        <authorList>
            <person name="Thakur S."/>
            <person name="Wang P.W."/>
            <person name="Gong Y."/>
            <person name="Weir B.S."/>
            <person name="Guttman D.S."/>
        </authorList>
    </citation>
    <scope>NUCLEOTIDE SEQUENCE [LARGE SCALE GENOMIC DNA]</scope>
    <source>
        <strain evidence="1 2">ICMP4331</strain>
    </source>
</reference>
<dbReference type="EMBL" id="LJQU01000467">
    <property type="protein sequence ID" value="KPX88220.1"/>
    <property type="molecule type" value="Genomic_DNA"/>
</dbReference>